<keyword evidence="4" id="KW-1185">Reference proteome</keyword>
<dbReference type="Proteomes" id="UP000636479">
    <property type="component" value="Unassembled WGS sequence"/>
</dbReference>
<gene>
    <name evidence="3" type="ORF">MIND_00097200</name>
</gene>
<feature type="compositionally biased region" description="Acidic residues" evidence="1">
    <location>
        <begin position="740"/>
        <end position="750"/>
    </location>
</feature>
<accession>A0A8H6WGG0</accession>
<dbReference type="PANTHER" id="PTHR38248">
    <property type="entry name" value="FUNK1 6"/>
    <property type="match status" value="1"/>
</dbReference>
<dbReference type="Gene3D" id="1.10.510.10">
    <property type="entry name" value="Transferase(Phosphotransferase) domain 1"/>
    <property type="match status" value="1"/>
</dbReference>
<comment type="caution">
    <text evidence="3">The sequence shown here is derived from an EMBL/GenBank/DDBJ whole genome shotgun (WGS) entry which is preliminary data.</text>
</comment>
<evidence type="ECO:0000313" key="3">
    <source>
        <dbReference type="EMBL" id="KAF7315811.1"/>
    </source>
</evidence>
<evidence type="ECO:0000256" key="1">
    <source>
        <dbReference type="SAM" id="MobiDB-lite"/>
    </source>
</evidence>
<reference evidence="3" key="1">
    <citation type="submission" date="2020-05" db="EMBL/GenBank/DDBJ databases">
        <title>Mycena genomes resolve the evolution of fungal bioluminescence.</title>
        <authorList>
            <person name="Tsai I.J."/>
        </authorList>
    </citation>
    <scope>NUCLEOTIDE SEQUENCE</scope>
    <source>
        <strain evidence="3">171206Taipei</strain>
    </source>
</reference>
<dbReference type="InterPro" id="IPR040976">
    <property type="entry name" value="Pkinase_fungal"/>
</dbReference>
<evidence type="ECO:0000259" key="2">
    <source>
        <dbReference type="Pfam" id="PF17667"/>
    </source>
</evidence>
<evidence type="ECO:0000313" key="4">
    <source>
        <dbReference type="Proteomes" id="UP000636479"/>
    </source>
</evidence>
<proteinExistence type="predicted"/>
<dbReference type="GeneID" id="59340440"/>
<feature type="domain" description="Fungal-type protein kinase" evidence="2">
    <location>
        <begin position="207"/>
        <end position="601"/>
    </location>
</feature>
<dbReference type="PANTHER" id="PTHR38248:SF2">
    <property type="entry name" value="FUNK1 11"/>
    <property type="match status" value="1"/>
</dbReference>
<sequence length="837" mass="94767">MEDDPNKTPPRRPVSLPTHLASSTGPHSTPFRRNPYTNIQFASKTELTKKKRNPVMPLWRQHVSAGFTRVVEVREFLNVHMNGGLPGIEPTEDDISTMETNGNSAHQKLVQAVRRNGHESRLYKPLANYLNALFQHFDAEERPYFADTHSTVFQPLHPTDHDSMPDIAHSLHGDEPDKWRWLETPGVVEAKPKLGDMFDPNNKAVGKSEEARNSLLQLLHNTRRIMMARRSCYTFVVAVFDKHARFFRVDRCGFVVSEKFDWTKETRLFPEFYWRLYKAGGKGVILGDDSTVTIPTKEELLKMSDVLKTLTGENSELQPTRETRPANKQSVVHPDLVDSRWINVMIDNQVRRCLTVGLPIHQSTGMFSRGTRVDRVLLENDPHPKFYVLKDSWLQACRYPEYVFYEIIQNYVKTAPNLDAMSQGLTTCVGKYDLGRADKYADAGHCTITARLRDDGLAGQERLHQRTLTSDVGQHLDELKSMQHVILALRDAVRGHKVACDAGVIHRDVSIGNILKRLEPLLAGFLHDFDVSCLTEQGLAMAKKLFPKLEHGDMDKNLKELTGTYPFLAIDLLEARRNHLPIQHKSKHDLESFFWILIWIVFRHTNHSEPSGVAAASELFDAIDDYTASAVKMRFLDGRITYRNRLVVPENQPLSYLIDALAALVRNSTDLKYANPTIPLTHEAFLSCLDSALAKPNWPENDLLGFKLPSIEKKKENEPSFPAIGVRWAVSTDTGHALPLDDDEVVETPEDPFSVTSTGRSSSSRPATGDSWLKRKRENEPILGDGQLSDDENQAFRAREENLKKRRLELEAEEKALEAAIQAAVEARKARVSTSAS</sequence>
<feature type="compositionally biased region" description="Low complexity" evidence="1">
    <location>
        <begin position="751"/>
        <end position="765"/>
    </location>
</feature>
<dbReference type="OrthoDB" id="2739948at2759"/>
<dbReference type="EMBL" id="JACAZF010000001">
    <property type="protein sequence ID" value="KAF7315811.1"/>
    <property type="molecule type" value="Genomic_DNA"/>
</dbReference>
<dbReference type="RefSeq" id="XP_037225834.1">
    <property type="nucleotide sequence ID" value="XM_037357924.1"/>
</dbReference>
<dbReference type="Pfam" id="PF17667">
    <property type="entry name" value="Pkinase_fungal"/>
    <property type="match status" value="1"/>
</dbReference>
<protein>
    <recommendedName>
        <fullName evidence="2">Fungal-type protein kinase domain-containing protein</fullName>
    </recommendedName>
</protein>
<feature type="region of interest" description="Disordered" evidence="1">
    <location>
        <begin position="1"/>
        <end position="36"/>
    </location>
</feature>
<name>A0A8H6WGG0_9AGAR</name>
<organism evidence="3 4">
    <name type="scientific">Mycena indigotica</name>
    <dbReference type="NCBI Taxonomy" id="2126181"/>
    <lineage>
        <taxon>Eukaryota</taxon>
        <taxon>Fungi</taxon>
        <taxon>Dikarya</taxon>
        <taxon>Basidiomycota</taxon>
        <taxon>Agaricomycotina</taxon>
        <taxon>Agaricomycetes</taxon>
        <taxon>Agaricomycetidae</taxon>
        <taxon>Agaricales</taxon>
        <taxon>Marasmiineae</taxon>
        <taxon>Mycenaceae</taxon>
        <taxon>Mycena</taxon>
    </lineage>
</organism>
<dbReference type="AlphaFoldDB" id="A0A8H6WGG0"/>
<feature type="region of interest" description="Disordered" evidence="1">
    <location>
        <begin position="738"/>
        <end position="795"/>
    </location>
</feature>
<dbReference type="SUPFAM" id="SSF56112">
    <property type="entry name" value="Protein kinase-like (PK-like)"/>
    <property type="match status" value="1"/>
</dbReference>
<dbReference type="InterPro" id="IPR011009">
    <property type="entry name" value="Kinase-like_dom_sf"/>
</dbReference>